<reference evidence="1" key="1">
    <citation type="submission" date="2023-07" db="EMBL/GenBank/DDBJ databases">
        <title>Sequencing the genomes of 1000 actinobacteria strains.</title>
        <authorList>
            <person name="Klenk H.-P."/>
        </authorList>
    </citation>
    <scope>NUCLEOTIDE SEQUENCE</scope>
    <source>
        <strain evidence="1">DSM 44707</strain>
    </source>
</reference>
<accession>A0AAE3YLR0</accession>
<proteinExistence type="predicted"/>
<evidence type="ECO:0000313" key="2">
    <source>
        <dbReference type="Proteomes" id="UP001183643"/>
    </source>
</evidence>
<organism evidence="1 2">
    <name type="scientific">Catenuloplanes atrovinosus</name>
    <dbReference type="NCBI Taxonomy" id="137266"/>
    <lineage>
        <taxon>Bacteria</taxon>
        <taxon>Bacillati</taxon>
        <taxon>Actinomycetota</taxon>
        <taxon>Actinomycetes</taxon>
        <taxon>Micromonosporales</taxon>
        <taxon>Micromonosporaceae</taxon>
        <taxon>Catenuloplanes</taxon>
    </lineage>
</organism>
<dbReference type="Pfam" id="PF19560">
    <property type="entry name" value="DUF6082"/>
    <property type="match status" value="1"/>
</dbReference>
<protein>
    <submittedName>
        <fullName evidence="1">Uncharacterized protein</fullName>
    </submittedName>
</protein>
<dbReference type="RefSeq" id="WP_310367298.1">
    <property type="nucleotide sequence ID" value="NZ_JAVDYB010000001.1"/>
</dbReference>
<sequence>MRIVREAPVAIVAAVESRITAAEIDLQTIGEIGQAISALGTVISALALLGVMRSLQFQQRQTRASEEEVVRAMRNDLMLVALENPGFLPLWGFRSSLSAGEMTQHAYLGMVFGYFESALRNGRMAELELERMLSNMFRMDVVREFWMEARMVYIESGDASAVSLARIAERHYRNVAELAEIEASPVGPVRPPISADLEFDTLDVAGLLPVPGKRRRRVLSTCLHLLRISIWLATRARVRRDRRRRPSREGS</sequence>
<dbReference type="EMBL" id="JAVDYB010000001">
    <property type="protein sequence ID" value="MDR7275840.1"/>
    <property type="molecule type" value="Genomic_DNA"/>
</dbReference>
<gene>
    <name evidence="1" type="ORF">J2S41_002618</name>
</gene>
<dbReference type="AlphaFoldDB" id="A0AAE3YLR0"/>
<name>A0AAE3YLR0_9ACTN</name>
<keyword evidence="2" id="KW-1185">Reference proteome</keyword>
<dbReference type="Proteomes" id="UP001183643">
    <property type="component" value="Unassembled WGS sequence"/>
</dbReference>
<dbReference type="InterPro" id="IPR045728">
    <property type="entry name" value="DUF6082"/>
</dbReference>
<evidence type="ECO:0000313" key="1">
    <source>
        <dbReference type="EMBL" id="MDR7275840.1"/>
    </source>
</evidence>
<comment type="caution">
    <text evidence="1">The sequence shown here is derived from an EMBL/GenBank/DDBJ whole genome shotgun (WGS) entry which is preliminary data.</text>
</comment>